<dbReference type="AlphaFoldDB" id="A0A744GCL7"/>
<comment type="caution">
    <text evidence="1">The sequence shown here is derived from an EMBL/GenBank/DDBJ whole genome shotgun (WGS) entry which is preliminary data.</text>
</comment>
<dbReference type="EMBL" id="DAAUPK010000022">
    <property type="protein sequence ID" value="HAF2571374.1"/>
    <property type="molecule type" value="Genomic_DNA"/>
</dbReference>
<gene>
    <name evidence="1" type="ORF">G9E70_004316</name>
</gene>
<name>A0A744GCL7_SALER</name>
<accession>A0A744GCL7</accession>
<reference evidence="1" key="1">
    <citation type="journal article" date="2018" name="Genome Biol.">
        <title>SKESA: strategic k-mer extension for scrupulous assemblies.</title>
        <authorList>
            <person name="Souvorov A."/>
            <person name="Agarwala R."/>
            <person name="Lipman D.J."/>
        </authorList>
    </citation>
    <scope>NUCLEOTIDE SEQUENCE</scope>
    <source>
        <strain evidence="1">MA.05/00002289</strain>
    </source>
</reference>
<organism evidence="1">
    <name type="scientific">Salmonella enterica</name>
    <name type="common">Salmonella choleraesuis</name>
    <dbReference type="NCBI Taxonomy" id="28901"/>
    <lineage>
        <taxon>Bacteria</taxon>
        <taxon>Pseudomonadati</taxon>
        <taxon>Pseudomonadota</taxon>
        <taxon>Gammaproteobacteria</taxon>
        <taxon>Enterobacterales</taxon>
        <taxon>Enterobacteriaceae</taxon>
        <taxon>Salmonella</taxon>
    </lineage>
</organism>
<reference evidence="1" key="2">
    <citation type="submission" date="2020-02" db="EMBL/GenBank/DDBJ databases">
        <authorList>
            <consortium name="NCBI Pathogen Detection Project"/>
        </authorList>
    </citation>
    <scope>NUCLEOTIDE SEQUENCE</scope>
    <source>
        <strain evidence="1">MA.05/00002289</strain>
    </source>
</reference>
<proteinExistence type="predicted"/>
<sequence>MWQEPANGNTMSMAGGERLHAAGVHTGSQILDLWIHLKITFPHHHVFPDKTGLMMEGGAFPMIYDWYIQQQTEAAYGLALDDEDFSWQFRGVASDHVNTFMLFEREKMLAVMETMLGSLE</sequence>
<protein>
    <submittedName>
        <fullName evidence="1">Uncharacterized protein</fullName>
    </submittedName>
</protein>
<evidence type="ECO:0000313" key="1">
    <source>
        <dbReference type="EMBL" id="HAF2571374.1"/>
    </source>
</evidence>
<feature type="non-terminal residue" evidence="1">
    <location>
        <position position="120"/>
    </location>
</feature>